<name>A0A2G9FAW0_9FUSO</name>
<dbReference type="PANTHER" id="PTHR42849:SF1">
    <property type="entry name" value="N-ACETYLNEURAMINATE LYASE"/>
    <property type="match status" value="1"/>
</dbReference>
<dbReference type="GO" id="GO:0005829">
    <property type="term" value="C:cytosol"/>
    <property type="evidence" value="ECO:0007669"/>
    <property type="project" value="TreeGrafter"/>
</dbReference>
<dbReference type="PANTHER" id="PTHR42849">
    <property type="entry name" value="N-ACETYLNEURAMINATE LYASE"/>
    <property type="match status" value="1"/>
</dbReference>
<dbReference type="GO" id="GO:0008747">
    <property type="term" value="F:N-acetylneuraminate lyase activity"/>
    <property type="evidence" value="ECO:0007669"/>
    <property type="project" value="TreeGrafter"/>
</dbReference>
<dbReference type="PIRSF" id="PIRSF001365">
    <property type="entry name" value="DHDPS"/>
    <property type="match status" value="1"/>
</dbReference>
<dbReference type="SUPFAM" id="SSF51569">
    <property type="entry name" value="Aldolase"/>
    <property type="match status" value="1"/>
</dbReference>
<feature type="binding site" evidence="5">
    <location>
        <position position="208"/>
    </location>
    <ligand>
        <name>pyruvate</name>
        <dbReference type="ChEBI" id="CHEBI:15361"/>
    </ligand>
</feature>
<evidence type="ECO:0000256" key="4">
    <source>
        <dbReference type="PIRSR" id="PIRSR001365-1"/>
    </source>
</evidence>
<dbReference type="RefSeq" id="WP_005902233.1">
    <property type="nucleotide sequence ID" value="NZ_CP056023.1"/>
</dbReference>
<keyword evidence="1 3" id="KW-0456">Lyase</keyword>
<dbReference type="EMBL" id="NPND01000021">
    <property type="protein sequence ID" value="PIM90041.1"/>
    <property type="molecule type" value="Genomic_DNA"/>
</dbReference>
<evidence type="ECO:0000313" key="7">
    <source>
        <dbReference type="Proteomes" id="UP000230719"/>
    </source>
</evidence>
<evidence type="ECO:0000256" key="2">
    <source>
        <dbReference type="ARBA" id="ARBA00023270"/>
    </source>
</evidence>
<dbReference type="InterPro" id="IPR020625">
    <property type="entry name" value="Schiff_base-form_aldolases_AS"/>
</dbReference>
<evidence type="ECO:0000313" key="6">
    <source>
        <dbReference type="EMBL" id="PIM90041.1"/>
    </source>
</evidence>
<dbReference type="Gene3D" id="3.20.20.70">
    <property type="entry name" value="Aldolase class I"/>
    <property type="match status" value="1"/>
</dbReference>
<sequence length="298" mass="34046">MNNLKGVFPPVITVFNKDGRIDIQSAKKHMDYLISKGVDGLAYFGTTGEFFSMSLKEKKEYIDEILKYNNKRTKILVGVGSTNKDEVIDFIKYLEKKDIAGILLINPYFSVYDETEVEAYYNCIAQNTNLKIIIYNFPQLTGLNFSVPLVEKLVKNNTNIVGIKDTIIDQTHLIDMLNIKKIKEDFIVYCAFESQSLGALVSGIEGFINATANFIPEATVGLWKAYKEKDFEQCCMYYRKMCQAMEVYKLSTPLLLACKKAVYENILGYDGYEKLPALPLDNQKVEKLRFILKTLKIN</sequence>
<dbReference type="InterPro" id="IPR002220">
    <property type="entry name" value="DapA-like"/>
</dbReference>
<feature type="active site" description="Schiff-base intermediate with substrate" evidence="4">
    <location>
        <position position="164"/>
    </location>
</feature>
<accession>A0A2G9FAW0</accession>
<evidence type="ECO:0000256" key="3">
    <source>
        <dbReference type="PIRNR" id="PIRNR001365"/>
    </source>
</evidence>
<feature type="binding site" evidence="5">
    <location>
        <position position="47"/>
    </location>
    <ligand>
        <name>pyruvate</name>
        <dbReference type="ChEBI" id="CHEBI:15361"/>
    </ligand>
</feature>
<proteinExistence type="inferred from homology"/>
<feature type="active site" description="Proton donor/acceptor" evidence="4">
    <location>
        <position position="135"/>
    </location>
</feature>
<dbReference type="GO" id="GO:0019262">
    <property type="term" value="P:N-acetylneuraminate catabolic process"/>
    <property type="evidence" value="ECO:0007669"/>
    <property type="project" value="TreeGrafter"/>
</dbReference>
<comment type="similarity">
    <text evidence="3">Belongs to the DapA family.</text>
</comment>
<dbReference type="AlphaFoldDB" id="A0A2G9FAW0"/>
<evidence type="ECO:0000256" key="1">
    <source>
        <dbReference type="ARBA" id="ARBA00023239"/>
    </source>
</evidence>
<dbReference type="PRINTS" id="PR00146">
    <property type="entry name" value="DHPICSNTHASE"/>
</dbReference>
<evidence type="ECO:0000256" key="5">
    <source>
        <dbReference type="PIRSR" id="PIRSR001365-2"/>
    </source>
</evidence>
<dbReference type="CDD" id="cd00408">
    <property type="entry name" value="DHDPS-like"/>
    <property type="match status" value="1"/>
</dbReference>
<dbReference type="Proteomes" id="UP000230719">
    <property type="component" value="Unassembled WGS sequence"/>
</dbReference>
<dbReference type="Pfam" id="PF00701">
    <property type="entry name" value="DHDPS"/>
    <property type="match status" value="1"/>
</dbReference>
<dbReference type="SMART" id="SM01130">
    <property type="entry name" value="DHDPS"/>
    <property type="match status" value="1"/>
</dbReference>
<comment type="caution">
    <text evidence="6">The sequence shown here is derived from an EMBL/GenBank/DDBJ whole genome shotgun (WGS) entry which is preliminary data.</text>
</comment>
<keyword evidence="2" id="KW-0704">Schiff base</keyword>
<dbReference type="PROSITE" id="PS00666">
    <property type="entry name" value="DHDPS_2"/>
    <property type="match status" value="1"/>
</dbReference>
<reference evidence="6 7" key="1">
    <citation type="submission" date="2017-08" db="EMBL/GenBank/DDBJ databases">
        <title>Analysis of Fusobacterium persistence and antibiotic response in human colorectal.</title>
        <authorList>
            <person name="Bullman S."/>
        </authorList>
    </citation>
    <scope>NUCLEOTIDE SEQUENCE [LARGE SCALE GENOMIC DNA]</scope>
    <source>
        <strain evidence="6 7">P2_CP</strain>
    </source>
</reference>
<organism evidence="6 7">
    <name type="scientific">Fusobacterium animalis</name>
    <dbReference type="NCBI Taxonomy" id="76859"/>
    <lineage>
        <taxon>Bacteria</taxon>
        <taxon>Fusobacteriati</taxon>
        <taxon>Fusobacteriota</taxon>
        <taxon>Fusobacteriia</taxon>
        <taxon>Fusobacteriales</taxon>
        <taxon>Fusobacteriaceae</taxon>
        <taxon>Fusobacterium</taxon>
    </lineage>
</organism>
<dbReference type="InterPro" id="IPR013785">
    <property type="entry name" value="Aldolase_TIM"/>
</dbReference>
<protein>
    <submittedName>
        <fullName evidence="6">Dihydrodipicolinate synthase family protein</fullName>
    </submittedName>
</protein>
<gene>
    <name evidence="6" type="ORF">CI114_07270</name>
</gene>